<dbReference type="EMBL" id="FWFW01000001">
    <property type="protein sequence ID" value="SLN16471.1"/>
    <property type="molecule type" value="Genomic_DNA"/>
</dbReference>
<dbReference type="InterPro" id="IPR000572">
    <property type="entry name" value="OxRdtase_Mopterin-bd_dom"/>
</dbReference>
<reference evidence="3 4" key="1">
    <citation type="submission" date="2017-03" db="EMBL/GenBank/DDBJ databases">
        <authorList>
            <person name="Afonso C.L."/>
            <person name="Miller P.J."/>
            <person name="Scott M.A."/>
            <person name="Spackman E."/>
            <person name="Goraichik I."/>
            <person name="Dimitrov K.M."/>
            <person name="Suarez D.L."/>
            <person name="Swayne D.E."/>
        </authorList>
    </citation>
    <scope>NUCLEOTIDE SEQUENCE [LARGE SCALE GENOMIC DNA]</scope>
    <source>
        <strain evidence="3 4">CECT 7971</strain>
    </source>
</reference>
<dbReference type="Gene3D" id="3.90.420.10">
    <property type="entry name" value="Oxidoreductase, molybdopterin-binding domain"/>
    <property type="match status" value="1"/>
</dbReference>
<dbReference type="Proteomes" id="UP000193307">
    <property type="component" value="Unassembled WGS sequence"/>
</dbReference>
<organism evidence="3 4">
    <name type="scientific">Pacificibacter marinus</name>
    <dbReference type="NCBI Taxonomy" id="658057"/>
    <lineage>
        <taxon>Bacteria</taxon>
        <taxon>Pseudomonadati</taxon>
        <taxon>Pseudomonadota</taxon>
        <taxon>Alphaproteobacteria</taxon>
        <taxon>Rhodobacterales</taxon>
        <taxon>Roseobacteraceae</taxon>
        <taxon>Pacificibacter</taxon>
    </lineage>
</organism>
<evidence type="ECO:0000256" key="1">
    <source>
        <dbReference type="SAM" id="SignalP"/>
    </source>
</evidence>
<feature type="domain" description="Oxidoreductase molybdopterin-binding" evidence="2">
    <location>
        <begin position="68"/>
        <end position="145"/>
    </location>
</feature>
<evidence type="ECO:0000259" key="2">
    <source>
        <dbReference type="Pfam" id="PF00174"/>
    </source>
</evidence>
<dbReference type="InterPro" id="IPR036374">
    <property type="entry name" value="OxRdtase_Mopterin-bd_sf"/>
</dbReference>
<dbReference type="RefSeq" id="WP_090875124.1">
    <property type="nucleotide sequence ID" value="NZ_FNZV01000001.1"/>
</dbReference>
<keyword evidence="1" id="KW-0732">Signal</keyword>
<sequence length="171" mass="18864">MNTIFRTRPITSATAHVPMFAVAAFASLMTIAQAAADHGDTVLTVATPSIKAELTLEALMQMPQTTFTTSTIWTEGEVTFVGVSLYDLFAAYEITEGDVSAIAINDYKVTVPVTDATEDGPIVAYTMNGEEMQRRDKGPLWVVYPYDSKSSYQTETIYSRSIWQLNRLDSQ</sequence>
<dbReference type="AlphaFoldDB" id="A0A1Y5RG69"/>
<feature type="signal peptide" evidence="1">
    <location>
        <begin position="1"/>
        <end position="34"/>
    </location>
</feature>
<feature type="chain" id="PRO_5010992107" evidence="1">
    <location>
        <begin position="35"/>
        <end position="171"/>
    </location>
</feature>
<proteinExistence type="predicted"/>
<dbReference type="Pfam" id="PF00174">
    <property type="entry name" value="Oxidored_molyb"/>
    <property type="match status" value="1"/>
</dbReference>
<dbReference type="STRING" id="658057.SAMN04488032_101305"/>
<keyword evidence="4" id="KW-1185">Reference proteome</keyword>
<protein>
    <submittedName>
        <fullName evidence="3">Oxidoreductase molybdopterin binding domain protein</fullName>
    </submittedName>
</protein>
<evidence type="ECO:0000313" key="4">
    <source>
        <dbReference type="Proteomes" id="UP000193307"/>
    </source>
</evidence>
<name>A0A1Y5RG69_9RHOB</name>
<accession>A0A1Y5RG69</accession>
<evidence type="ECO:0000313" key="3">
    <source>
        <dbReference type="EMBL" id="SLN16471.1"/>
    </source>
</evidence>
<gene>
    <name evidence="3" type="ORF">PAM7971_00345</name>
</gene>
<dbReference type="SUPFAM" id="SSF56524">
    <property type="entry name" value="Oxidoreductase molybdopterin-binding domain"/>
    <property type="match status" value="1"/>
</dbReference>